<evidence type="ECO:0000256" key="3">
    <source>
        <dbReference type="ARBA" id="ARBA00023002"/>
    </source>
</evidence>
<evidence type="ECO:0000256" key="2">
    <source>
        <dbReference type="ARBA" id="ARBA00022723"/>
    </source>
</evidence>
<feature type="region of interest" description="Disordered" evidence="6">
    <location>
        <begin position="425"/>
        <end position="461"/>
    </location>
</feature>
<dbReference type="InterPro" id="IPR039650">
    <property type="entry name" value="HdrA-like"/>
</dbReference>
<dbReference type="Pfam" id="PF12831">
    <property type="entry name" value="FAD_oxidored"/>
    <property type="match status" value="1"/>
</dbReference>
<evidence type="ECO:0000313" key="8">
    <source>
        <dbReference type="Proteomes" id="UP001595965"/>
    </source>
</evidence>
<dbReference type="SUPFAM" id="SSF51905">
    <property type="entry name" value="FAD/NAD(P)-binding domain"/>
    <property type="match status" value="1"/>
</dbReference>
<evidence type="ECO:0000256" key="5">
    <source>
        <dbReference type="ARBA" id="ARBA00023014"/>
    </source>
</evidence>
<accession>A0ABV8Y121</accession>
<keyword evidence="1" id="KW-0004">4Fe-4S</keyword>
<dbReference type="Gene3D" id="3.50.50.60">
    <property type="entry name" value="FAD/NAD(P)-binding domain"/>
    <property type="match status" value="1"/>
</dbReference>
<comment type="caution">
    <text evidence="7">The sequence shown here is derived from an EMBL/GenBank/DDBJ whole genome shotgun (WGS) entry which is preliminary data.</text>
</comment>
<keyword evidence="4" id="KW-0408">Iron</keyword>
<keyword evidence="3" id="KW-0560">Oxidoreductase</keyword>
<dbReference type="RefSeq" id="WP_344226810.1">
    <property type="nucleotide sequence ID" value="NZ_BAAALH010000001.1"/>
</dbReference>
<feature type="compositionally biased region" description="Basic and acidic residues" evidence="6">
    <location>
        <begin position="445"/>
        <end position="461"/>
    </location>
</feature>
<keyword evidence="8" id="KW-1185">Reference proteome</keyword>
<protein>
    <submittedName>
        <fullName evidence="7">FAD-dependent oxidoreductase</fullName>
    </submittedName>
</protein>
<dbReference type="EMBL" id="JBHSEN010000002">
    <property type="protein sequence ID" value="MFC4430250.1"/>
    <property type="molecule type" value="Genomic_DNA"/>
</dbReference>
<reference evidence="8" key="1">
    <citation type="journal article" date="2019" name="Int. J. Syst. Evol. Microbiol.">
        <title>The Global Catalogue of Microorganisms (GCM) 10K type strain sequencing project: providing services to taxonomists for standard genome sequencing and annotation.</title>
        <authorList>
            <consortium name="The Broad Institute Genomics Platform"/>
            <consortium name="The Broad Institute Genome Sequencing Center for Infectious Disease"/>
            <person name="Wu L."/>
            <person name="Ma J."/>
        </authorList>
    </citation>
    <scope>NUCLEOTIDE SEQUENCE [LARGE SCALE GENOMIC DNA]</scope>
    <source>
        <strain evidence="8">CGMCC 1.12125</strain>
    </source>
</reference>
<organism evidence="7 8">
    <name type="scientific">Citricoccus alkalitolerans</name>
    <dbReference type="NCBI Taxonomy" id="246603"/>
    <lineage>
        <taxon>Bacteria</taxon>
        <taxon>Bacillati</taxon>
        <taxon>Actinomycetota</taxon>
        <taxon>Actinomycetes</taxon>
        <taxon>Micrococcales</taxon>
        <taxon>Micrococcaceae</taxon>
        <taxon>Citricoccus</taxon>
    </lineage>
</organism>
<evidence type="ECO:0000313" key="7">
    <source>
        <dbReference type="EMBL" id="MFC4430250.1"/>
    </source>
</evidence>
<feature type="compositionally biased region" description="Low complexity" evidence="6">
    <location>
        <begin position="430"/>
        <end position="444"/>
    </location>
</feature>
<dbReference type="PANTHER" id="PTHR43498:SF1">
    <property type="entry name" value="COB--COM HETERODISULFIDE REDUCTASE IRON-SULFUR SUBUNIT A"/>
    <property type="match status" value="1"/>
</dbReference>
<gene>
    <name evidence="7" type="ORF">ACFO0K_11225</name>
</gene>
<evidence type="ECO:0000256" key="6">
    <source>
        <dbReference type="SAM" id="MobiDB-lite"/>
    </source>
</evidence>
<evidence type="ECO:0000256" key="4">
    <source>
        <dbReference type="ARBA" id="ARBA00023004"/>
    </source>
</evidence>
<sequence>MPHKLTDVKIHTITKPPSGPLEELRGDLCVVGAGIAGVSAALTAAGLGRRVILVDALPMLGGQCANSLIGLFCGVYGNGPEYRQLTHGLFDRMFPDLEKTGDLSYNHRHTITVNYDEHAVGRWMEREIVQAGVVPVTGASILSVDHDAGHLRSVTFATRYGLLKVEADAFIDASGDAALTWEAGLECRVPERTIWGSQQVRVEGLNPSAAPDPQDLARSVYDHAEEYGLIRRDGLAFFFPGRDTAVLNMTHIESPLEAVGAAEAQLRGKDQADRVIQFLRDHHPAAFGEASVRFYGLPGRRQTRWIAGEHQLTEHEVRSGFRFEDSIARTSWPIELHDQPEGYVWEQFDGDHVHYVPLGSITPRGAVNLLAAGRCVDGDAAALSSIRVMGPCAAMGEAAAHALDLADGGPVTEIDRAQLRERIRANIGPDEAGVDAVPAGAPASSRHDEKDGEKEPLHAAH</sequence>
<keyword evidence="5" id="KW-0411">Iron-sulfur</keyword>
<dbReference type="InterPro" id="IPR036188">
    <property type="entry name" value="FAD/NAD-bd_sf"/>
</dbReference>
<keyword evidence="2" id="KW-0479">Metal-binding</keyword>
<dbReference type="Proteomes" id="UP001595965">
    <property type="component" value="Unassembled WGS sequence"/>
</dbReference>
<proteinExistence type="predicted"/>
<dbReference type="PANTHER" id="PTHR43498">
    <property type="entry name" value="FERREDOXIN:COB-COM HETERODISULFIDE REDUCTASE SUBUNIT A"/>
    <property type="match status" value="1"/>
</dbReference>
<name>A0ABV8Y121_9MICC</name>
<evidence type="ECO:0000256" key="1">
    <source>
        <dbReference type="ARBA" id="ARBA00022485"/>
    </source>
</evidence>